<protein>
    <submittedName>
        <fullName evidence="1">Uncharacterized protein</fullName>
    </submittedName>
</protein>
<name>A0A3N4IZ10_9PEZI</name>
<organism evidence="1 2">
    <name type="scientific">Choiromyces venosus 120613-1</name>
    <dbReference type="NCBI Taxonomy" id="1336337"/>
    <lineage>
        <taxon>Eukaryota</taxon>
        <taxon>Fungi</taxon>
        <taxon>Dikarya</taxon>
        <taxon>Ascomycota</taxon>
        <taxon>Pezizomycotina</taxon>
        <taxon>Pezizomycetes</taxon>
        <taxon>Pezizales</taxon>
        <taxon>Tuberaceae</taxon>
        <taxon>Choiromyces</taxon>
    </lineage>
</organism>
<keyword evidence="2" id="KW-1185">Reference proteome</keyword>
<gene>
    <name evidence="1" type="ORF">L873DRAFT_1714422</name>
</gene>
<proteinExistence type="predicted"/>
<dbReference type="Proteomes" id="UP000276215">
    <property type="component" value="Unassembled WGS sequence"/>
</dbReference>
<dbReference type="OrthoDB" id="10253919at2759"/>
<evidence type="ECO:0000313" key="2">
    <source>
        <dbReference type="Proteomes" id="UP000276215"/>
    </source>
</evidence>
<evidence type="ECO:0000313" key="1">
    <source>
        <dbReference type="EMBL" id="RPA91403.1"/>
    </source>
</evidence>
<dbReference type="EMBL" id="ML120498">
    <property type="protein sequence ID" value="RPA91403.1"/>
    <property type="molecule type" value="Genomic_DNA"/>
</dbReference>
<dbReference type="AlphaFoldDB" id="A0A3N4IZ10"/>
<accession>A0A3N4IZ10</accession>
<reference evidence="1 2" key="1">
    <citation type="journal article" date="2018" name="Nat. Ecol. Evol.">
        <title>Pezizomycetes genomes reveal the molecular basis of ectomycorrhizal truffle lifestyle.</title>
        <authorList>
            <person name="Murat C."/>
            <person name="Payen T."/>
            <person name="Noel B."/>
            <person name="Kuo A."/>
            <person name="Morin E."/>
            <person name="Chen J."/>
            <person name="Kohler A."/>
            <person name="Krizsan K."/>
            <person name="Balestrini R."/>
            <person name="Da Silva C."/>
            <person name="Montanini B."/>
            <person name="Hainaut M."/>
            <person name="Levati E."/>
            <person name="Barry K.W."/>
            <person name="Belfiori B."/>
            <person name="Cichocki N."/>
            <person name="Clum A."/>
            <person name="Dockter R.B."/>
            <person name="Fauchery L."/>
            <person name="Guy J."/>
            <person name="Iotti M."/>
            <person name="Le Tacon F."/>
            <person name="Lindquist E.A."/>
            <person name="Lipzen A."/>
            <person name="Malagnac F."/>
            <person name="Mello A."/>
            <person name="Molinier V."/>
            <person name="Miyauchi S."/>
            <person name="Poulain J."/>
            <person name="Riccioni C."/>
            <person name="Rubini A."/>
            <person name="Sitrit Y."/>
            <person name="Splivallo R."/>
            <person name="Traeger S."/>
            <person name="Wang M."/>
            <person name="Zifcakova L."/>
            <person name="Wipf D."/>
            <person name="Zambonelli A."/>
            <person name="Paolocci F."/>
            <person name="Nowrousian M."/>
            <person name="Ottonello S."/>
            <person name="Baldrian P."/>
            <person name="Spatafora J.W."/>
            <person name="Henrissat B."/>
            <person name="Nagy L.G."/>
            <person name="Aury J.M."/>
            <person name="Wincker P."/>
            <person name="Grigoriev I.V."/>
            <person name="Bonfante P."/>
            <person name="Martin F.M."/>
        </authorList>
    </citation>
    <scope>NUCLEOTIDE SEQUENCE [LARGE SCALE GENOMIC DNA]</scope>
    <source>
        <strain evidence="1 2">120613-1</strain>
    </source>
</reference>
<sequence length="399" mass="44778">MTTLKYFNPPAYLTDLTKENADKWSKDYISRWMNQSASTPEVTQFYNATVRPTEGEINVKVITWTAFPNTVKHNTPEKERWKVADSSRDYQDEYCEWSVLRNDKNEITKVVFTCEGPEYWDALATHQPDTLLQLYKDNNPEYADQIKKEDLYSSKSNRYNRLNKWNNSTTTGSIMHLVQRANTLEAEIQLGADATVLRVDSSGAPIHDYDRLIRCSQYGGIYRNSDPTIGGNVNDLAWQGPLLTIADPVGLYIDSFDGSQFEAPDEEDVQKFWTFTRGTAADPNRGRPAHWVRAVFEVPKSYGYNVSAIKDANGNKILWGSQLADAIQIRLTGQAAEIGKHLGEKRRCKAPQAQAAAAVATKAAAYAADEEDEADDTPAYLKGTRAHGLDIAAQGYACY</sequence>